<keyword evidence="1" id="KW-1133">Transmembrane helix</keyword>
<name>A0A0S3SAW3_PHAAN</name>
<gene>
    <name evidence="2" type="primary">Vigan.06G116200</name>
    <name evidence="2" type="ORF">VIGAN_06116200</name>
</gene>
<accession>A0A0S3SAW3</accession>
<organism evidence="2 3">
    <name type="scientific">Vigna angularis var. angularis</name>
    <dbReference type="NCBI Taxonomy" id="157739"/>
    <lineage>
        <taxon>Eukaryota</taxon>
        <taxon>Viridiplantae</taxon>
        <taxon>Streptophyta</taxon>
        <taxon>Embryophyta</taxon>
        <taxon>Tracheophyta</taxon>
        <taxon>Spermatophyta</taxon>
        <taxon>Magnoliopsida</taxon>
        <taxon>eudicotyledons</taxon>
        <taxon>Gunneridae</taxon>
        <taxon>Pentapetalae</taxon>
        <taxon>rosids</taxon>
        <taxon>fabids</taxon>
        <taxon>Fabales</taxon>
        <taxon>Fabaceae</taxon>
        <taxon>Papilionoideae</taxon>
        <taxon>50 kb inversion clade</taxon>
        <taxon>NPAAA clade</taxon>
        <taxon>indigoferoid/millettioid clade</taxon>
        <taxon>Phaseoleae</taxon>
        <taxon>Vigna</taxon>
    </lineage>
</organism>
<keyword evidence="3" id="KW-1185">Reference proteome</keyword>
<dbReference type="Proteomes" id="UP000291084">
    <property type="component" value="Chromosome 6"/>
</dbReference>
<sequence length="77" mass="8599">SVLSLLCYTSPSSVPSILLHLFRSPPFSSISFVLLLSPLFFLLRSPPLSFILIVIVLVRSSRWLGEGVVRRLKLFGI</sequence>
<evidence type="ECO:0000313" key="3">
    <source>
        <dbReference type="Proteomes" id="UP000291084"/>
    </source>
</evidence>
<protein>
    <submittedName>
        <fullName evidence="2">Uncharacterized protein</fullName>
    </submittedName>
</protein>
<proteinExistence type="predicted"/>
<evidence type="ECO:0000313" key="2">
    <source>
        <dbReference type="EMBL" id="BAT90004.1"/>
    </source>
</evidence>
<feature type="transmembrane region" description="Helical" evidence="1">
    <location>
        <begin position="30"/>
        <end position="58"/>
    </location>
</feature>
<reference evidence="2 3" key="1">
    <citation type="journal article" date="2015" name="Sci. Rep.">
        <title>The power of single molecule real-time sequencing technology in the de novo assembly of a eukaryotic genome.</title>
        <authorList>
            <person name="Sakai H."/>
            <person name="Naito K."/>
            <person name="Ogiso-Tanaka E."/>
            <person name="Takahashi Y."/>
            <person name="Iseki K."/>
            <person name="Muto C."/>
            <person name="Satou K."/>
            <person name="Teruya K."/>
            <person name="Shiroma A."/>
            <person name="Shimoji M."/>
            <person name="Hirano T."/>
            <person name="Itoh T."/>
            <person name="Kaga A."/>
            <person name="Tomooka N."/>
        </authorList>
    </citation>
    <scope>NUCLEOTIDE SEQUENCE [LARGE SCALE GENOMIC DNA]</scope>
    <source>
        <strain evidence="3">cv. Shumari</strain>
    </source>
</reference>
<dbReference type="AlphaFoldDB" id="A0A0S3SAW3"/>
<keyword evidence="1" id="KW-0812">Transmembrane</keyword>
<evidence type="ECO:0000256" key="1">
    <source>
        <dbReference type="SAM" id="Phobius"/>
    </source>
</evidence>
<keyword evidence="1" id="KW-0472">Membrane</keyword>
<feature type="non-terminal residue" evidence="2">
    <location>
        <position position="1"/>
    </location>
</feature>
<dbReference type="EMBL" id="AP015039">
    <property type="protein sequence ID" value="BAT90004.1"/>
    <property type="molecule type" value="Genomic_DNA"/>
</dbReference>